<evidence type="ECO:0000313" key="3">
    <source>
        <dbReference type="EMBL" id="TQJ08849.1"/>
    </source>
</evidence>
<feature type="transmembrane region" description="Helical" evidence="2">
    <location>
        <begin position="246"/>
        <end position="264"/>
    </location>
</feature>
<feature type="transmembrane region" description="Helical" evidence="2">
    <location>
        <begin position="221"/>
        <end position="240"/>
    </location>
</feature>
<dbReference type="EMBL" id="VFMN01000001">
    <property type="protein sequence ID" value="TQJ08849.1"/>
    <property type="molecule type" value="Genomic_DNA"/>
</dbReference>
<feature type="transmembrane region" description="Helical" evidence="2">
    <location>
        <begin position="164"/>
        <end position="186"/>
    </location>
</feature>
<evidence type="ECO:0000256" key="2">
    <source>
        <dbReference type="SAM" id="Phobius"/>
    </source>
</evidence>
<comment type="caution">
    <text evidence="3">The sequence shown here is derived from an EMBL/GenBank/DDBJ whole genome shotgun (WGS) entry which is preliminary data.</text>
</comment>
<name>A0A542E0P6_9MICO</name>
<dbReference type="AlphaFoldDB" id="A0A542E0P6"/>
<keyword evidence="2" id="KW-0472">Membrane</keyword>
<protein>
    <submittedName>
        <fullName evidence="3">Uncharacterized protein</fullName>
    </submittedName>
</protein>
<keyword evidence="4" id="KW-1185">Reference proteome</keyword>
<keyword evidence="2" id="KW-1133">Transmembrane helix</keyword>
<organism evidence="3 4">
    <name type="scientific">Lapillicoccus jejuensis</name>
    <dbReference type="NCBI Taxonomy" id="402171"/>
    <lineage>
        <taxon>Bacteria</taxon>
        <taxon>Bacillati</taxon>
        <taxon>Actinomycetota</taxon>
        <taxon>Actinomycetes</taxon>
        <taxon>Micrococcales</taxon>
        <taxon>Intrasporangiaceae</taxon>
        <taxon>Lapillicoccus</taxon>
    </lineage>
</organism>
<keyword evidence="2" id="KW-0812">Transmembrane</keyword>
<reference evidence="3 4" key="1">
    <citation type="submission" date="2019-06" db="EMBL/GenBank/DDBJ databases">
        <title>Sequencing the genomes of 1000 actinobacteria strains.</title>
        <authorList>
            <person name="Klenk H.-P."/>
        </authorList>
    </citation>
    <scope>NUCLEOTIDE SEQUENCE [LARGE SCALE GENOMIC DNA]</scope>
    <source>
        <strain evidence="3 4">DSM 18607</strain>
    </source>
</reference>
<evidence type="ECO:0000256" key="1">
    <source>
        <dbReference type="SAM" id="MobiDB-lite"/>
    </source>
</evidence>
<accession>A0A542E0P6</accession>
<feature type="transmembrane region" description="Helical" evidence="2">
    <location>
        <begin position="82"/>
        <end position="99"/>
    </location>
</feature>
<sequence>MPDVPEGPVDAAPVGDVPADVPTRLLPATETRASRRAAREAAARAARLSGPHDAALVPVPLVTVASAVALAALVAVCALTGQVPAGLAVGFAAVVLAYGWTRLFEAPTPGWGALVVGAGGVAVALTAALTPDEPLLRWVPASLGVSLVVGFLQQLLRRERAGLTLGLAAVVGGLSVVSMGVPVVVLPFYARGSAHVVVAMTAVALAALTELLGRVGSVQRWLLLPVLVAGGAGAAVTSLALDAAAVLPATLLGVLVAGVSHVLRRVLAPLPGAAGLAARLAIGAASVLSVGVLVYLVTRLLVA</sequence>
<proteinExistence type="predicted"/>
<feature type="transmembrane region" description="Helical" evidence="2">
    <location>
        <begin position="276"/>
        <end position="297"/>
    </location>
</feature>
<gene>
    <name evidence="3" type="ORF">FB458_1946</name>
</gene>
<feature type="transmembrane region" description="Helical" evidence="2">
    <location>
        <begin position="111"/>
        <end position="129"/>
    </location>
</feature>
<evidence type="ECO:0000313" key="4">
    <source>
        <dbReference type="Proteomes" id="UP000317893"/>
    </source>
</evidence>
<feature type="region of interest" description="Disordered" evidence="1">
    <location>
        <begin position="1"/>
        <end position="32"/>
    </location>
</feature>
<dbReference type="Proteomes" id="UP000317893">
    <property type="component" value="Unassembled WGS sequence"/>
</dbReference>
<feature type="transmembrane region" description="Helical" evidence="2">
    <location>
        <begin position="192"/>
        <end position="209"/>
    </location>
</feature>
<feature type="transmembrane region" description="Helical" evidence="2">
    <location>
        <begin position="54"/>
        <end position="76"/>
    </location>
</feature>